<dbReference type="Gene3D" id="2.40.160.20">
    <property type="match status" value="1"/>
</dbReference>
<dbReference type="SUPFAM" id="SSF56925">
    <property type="entry name" value="OMPA-like"/>
    <property type="match status" value="1"/>
</dbReference>
<gene>
    <name evidence="2" type="ORF">E2L05_13720</name>
</gene>
<comment type="caution">
    <text evidence="2">The sequence shown here is derived from an EMBL/GenBank/DDBJ whole genome shotgun (WGS) entry which is preliminary data.</text>
</comment>
<evidence type="ECO:0000313" key="2">
    <source>
        <dbReference type="EMBL" id="TDL86329.1"/>
    </source>
</evidence>
<protein>
    <recommendedName>
        <fullName evidence="4">Outer membrane protein beta-barrel domain-containing protein</fullName>
    </recommendedName>
</protein>
<reference evidence="2 3" key="1">
    <citation type="submission" date="2019-03" db="EMBL/GenBank/DDBJ databases">
        <title>Rhodobacteraceae bacterium SM1902, a new member of the family Rhodobacteraceae isolated from Yantai.</title>
        <authorList>
            <person name="Sun Y."/>
        </authorList>
    </citation>
    <scope>NUCLEOTIDE SEQUENCE [LARGE SCALE GENOMIC DNA]</scope>
    <source>
        <strain evidence="2 3">SM1902</strain>
    </source>
</reference>
<evidence type="ECO:0008006" key="4">
    <source>
        <dbReference type="Google" id="ProtNLM"/>
    </source>
</evidence>
<dbReference type="OrthoDB" id="6555107at2"/>
<dbReference type="AlphaFoldDB" id="A0A4V3BBD1"/>
<proteinExistence type="predicted"/>
<sequence>MRRKPHTHRQKTRRIALVAAACLPTFAHAGDWAYSATLYGWMAGLDTSIETAQGTLETELSFADVLEKLDAAFFGAFEAQSEKLGFILDLNHTNLTASKDTPFGAAFRSATVETTLSIASGYATWRVSETAAAQVDIAGGFRAYDLDLDVTLNANTLPTRSFTDGDRWVDPLVGFRVQLPISDRWSASALADIGGFGIGNASEMSWQATATVEYSFNETWALRAGYSHMDIDKDLDGRDVTLTLSGPVLGISARF</sequence>
<feature type="chain" id="PRO_5020694860" description="Outer membrane protein beta-barrel domain-containing protein" evidence="1">
    <location>
        <begin position="30"/>
        <end position="255"/>
    </location>
</feature>
<keyword evidence="1" id="KW-0732">Signal</keyword>
<accession>A0A4V3BBD1</accession>
<evidence type="ECO:0000313" key="3">
    <source>
        <dbReference type="Proteomes" id="UP000294562"/>
    </source>
</evidence>
<keyword evidence="3" id="KW-1185">Reference proteome</keyword>
<dbReference type="EMBL" id="SMZO01000033">
    <property type="protein sequence ID" value="TDL86329.1"/>
    <property type="molecule type" value="Genomic_DNA"/>
</dbReference>
<name>A0A4V3BBD1_9RHOB</name>
<feature type="signal peptide" evidence="1">
    <location>
        <begin position="1"/>
        <end position="29"/>
    </location>
</feature>
<dbReference type="Proteomes" id="UP000294562">
    <property type="component" value="Unassembled WGS sequence"/>
</dbReference>
<evidence type="ECO:0000256" key="1">
    <source>
        <dbReference type="SAM" id="SignalP"/>
    </source>
</evidence>
<organism evidence="2 3">
    <name type="scientific">Meridianimarinicoccus aquatilis</name>
    <dbReference type="NCBI Taxonomy" id="2552766"/>
    <lineage>
        <taxon>Bacteria</taxon>
        <taxon>Pseudomonadati</taxon>
        <taxon>Pseudomonadota</taxon>
        <taxon>Alphaproteobacteria</taxon>
        <taxon>Rhodobacterales</taxon>
        <taxon>Paracoccaceae</taxon>
        <taxon>Meridianimarinicoccus</taxon>
    </lineage>
</organism>
<dbReference type="RefSeq" id="WP_133343476.1">
    <property type="nucleotide sequence ID" value="NZ_SMZO01000033.1"/>
</dbReference>
<dbReference type="InterPro" id="IPR011250">
    <property type="entry name" value="OMP/PagP_B-barrel"/>
</dbReference>